<dbReference type="PROSITE" id="PS50006">
    <property type="entry name" value="FHA_DOMAIN"/>
    <property type="match status" value="1"/>
</dbReference>
<dbReference type="OrthoDB" id="9806704at2"/>
<dbReference type="InterPro" id="IPR000253">
    <property type="entry name" value="FHA_dom"/>
</dbReference>
<dbReference type="GO" id="GO:0004016">
    <property type="term" value="F:adenylate cyclase activity"/>
    <property type="evidence" value="ECO:0007669"/>
    <property type="project" value="UniProtKB-ARBA"/>
</dbReference>
<dbReference type="PANTHER" id="PTHR43081">
    <property type="entry name" value="ADENYLATE CYCLASE, TERMINAL-DIFFERENTIATION SPECIFIC-RELATED"/>
    <property type="match status" value="1"/>
</dbReference>
<dbReference type="RefSeq" id="WP_142942456.1">
    <property type="nucleotide sequence ID" value="NZ_VIKR01000003.1"/>
</dbReference>
<dbReference type="PROSITE" id="PS50125">
    <property type="entry name" value="GUANYLATE_CYCLASE_2"/>
    <property type="match status" value="1"/>
</dbReference>
<keyword evidence="4" id="KW-1185">Reference proteome</keyword>
<dbReference type="EMBL" id="VIKR01000003">
    <property type="protein sequence ID" value="TQV73748.1"/>
    <property type="molecule type" value="Genomic_DNA"/>
</dbReference>
<dbReference type="Gene3D" id="3.30.70.1230">
    <property type="entry name" value="Nucleotide cyclase"/>
    <property type="match status" value="1"/>
</dbReference>
<proteinExistence type="predicted"/>
<reference evidence="3 4" key="1">
    <citation type="submission" date="2019-06" db="EMBL/GenBank/DDBJ databases">
        <title>Draft genome of Aliikangiella marina GYP-15.</title>
        <authorList>
            <person name="Wang G."/>
        </authorList>
    </citation>
    <scope>NUCLEOTIDE SEQUENCE [LARGE SCALE GENOMIC DNA]</scope>
    <source>
        <strain evidence="3 4">GYP-15</strain>
    </source>
</reference>
<name>A0A545T978_9GAMM</name>
<dbReference type="CDD" id="cd00060">
    <property type="entry name" value="FHA"/>
    <property type="match status" value="1"/>
</dbReference>
<comment type="caution">
    <text evidence="3">The sequence shown here is derived from an EMBL/GenBank/DDBJ whole genome shotgun (WGS) entry which is preliminary data.</text>
</comment>
<dbReference type="Gene3D" id="2.60.200.20">
    <property type="match status" value="1"/>
</dbReference>
<evidence type="ECO:0000259" key="2">
    <source>
        <dbReference type="PROSITE" id="PS50125"/>
    </source>
</evidence>
<dbReference type="SUPFAM" id="SSF55073">
    <property type="entry name" value="Nucleotide cyclase"/>
    <property type="match status" value="1"/>
</dbReference>
<evidence type="ECO:0000313" key="4">
    <source>
        <dbReference type="Proteomes" id="UP000317839"/>
    </source>
</evidence>
<dbReference type="Pfam" id="PF00211">
    <property type="entry name" value="Guanylate_cyc"/>
    <property type="match status" value="1"/>
</dbReference>
<evidence type="ECO:0000313" key="3">
    <source>
        <dbReference type="EMBL" id="TQV73748.1"/>
    </source>
</evidence>
<dbReference type="SUPFAM" id="SSF49879">
    <property type="entry name" value="SMAD/FHA domain"/>
    <property type="match status" value="1"/>
</dbReference>
<organism evidence="3 4">
    <name type="scientific">Aliikangiella marina</name>
    <dbReference type="NCBI Taxonomy" id="1712262"/>
    <lineage>
        <taxon>Bacteria</taxon>
        <taxon>Pseudomonadati</taxon>
        <taxon>Pseudomonadota</taxon>
        <taxon>Gammaproteobacteria</taxon>
        <taxon>Oceanospirillales</taxon>
        <taxon>Pleioneaceae</taxon>
        <taxon>Aliikangiella</taxon>
    </lineage>
</organism>
<feature type="domain" description="FHA" evidence="1">
    <location>
        <begin position="219"/>
        <end position="263"/>
    </location>
</feature>
<evidence type="ECO:0000259" key="1">
    <source>
        <dbReference type="PROSITE" id="PS50006"/>
    </source>
</evidence>
<dbReference type="GO" id="GO:0035556">
    <property type="term" value="P:intracellular signal transduction"/>
    <property type="evidence" value="ECO:0007669"/>
    <property type="project" value="InterPro"/>
</dbReference>
<dbReference type="Pfam" id="PF00498">
    <property type="entry name" value="FHA"/>
    <property type="match status" value="1"/>
</dbReference>
<gene>
    <name evidence="3" type="ORF">FLL45_12825</name>
</gene>
<dbReference type="GO" id="GO:0009190">
    <property type="term" value="P:cyclic nucleotide biosynthetic process"/>
    <property type="evidence" value="ECO:0007669"/>
    <property type="project" value="InterPro"/>
</dbReference>
<dbReference type="Proteomes" id="UP000317839">
    <property type="component" value="Unassembled WGS sequence"/>
</dbReference>
<dbReference type="InterPro" id="IPR050697">
    <property type="entry name" value="Adenylyl/Guanylyl_Cyclase_3/4"/>
</dbReference>
<sequence>MASFDKIIKRNKRKAILFADISGSSALYKERGNLEAKTIVDSHLESLAELIEQAKGKVIKTIGDEVMACFDDCDRCLYTAIQIQKRVIDSFRQDQIELSIGIGFGEVLSDKGDLFGEAVNDAAHLTHLAKGGQILISESCCDRLEPVLKMAAREFDRIKLKGAQQVSTIYRVYWQADESQDSETQLMSGKMVNQSLNIASLTVEYQGVKNVISENHTPFVIGRDSRKCQLLVEGSQVSREHCTIDFQRGKFVLIDHSTNGCYLAPADKSEFYIRREEYPVIDSSKLSLGISTKENAADVILLYY</sequence>
<dbReference type="AlphaFoldDB" id="A0A545T978"/>
<dbReference type="InterPro" id="IPR008984">
    <property type="entry name" value="SMAD_FHA_dom_sf"/>
</dbReference>
<protein>
    <submittedName>
        <fullName evidence="3">Adenylate/guanylate cyclase domain-containing protein</fullName>
    </submittedName>
</protein>
<accession>A0A545T978</accession>
<dbReference type="PANTHER" id="PTHR43081:SF1">
    <property type="entry name" value="ADENYLATE CYCLASE, TERMINAL-DIFFERENTIATION SPECIFIC"/>
    <property type="match status" value="1"/>
</dbReference>
<dbReference type="InterPro" id="IPR001054">
    <property type="entry name" value="A/G_cyclase"/>
</dbReference>
<dbReference type="CDD" id="cd07302">
    <property type="entry name" value="CHD"/>
    <property type="match status" value="1"/>
</dbReference>
<dbReference type="InterPro" id="IPR029787">
    <property type="entry name" value="Nucleotide_cyclase"/>
</dbReference>
<feature type="domain" description="Guanylate cyclase" evidence="2">
    <location>
        <begin position="15"/>
        <end position="126"/>
    </location>
</feature>
<dbReference type="SMART" id="SM00240">
    <property type="entry name" value="FHA"/>
    <property type="match status" value="1"/>
</dbReference>